<dbReference type="NCBIfam" id="NF011974">
    <property type="entry name" value="PRK15443.2-1"/>
    <property type="match status" value="1"/>
</dbReference>
<dbReference type="InterPro" id="IPR036091">
    <property type="entry name" value="Prodiol/glycerol_DeHase__sf_su"/>
</dbReference>
<dbReference type="SUPFAM" id="SSF47148">
    <property type="entry name" value="Diol dehydratase, gamma subunit"/>
    <property type="match status" value="1"/>
</dbReference>
<reference evidence="1" key="1">
    <citation type="submission" date="2023-07" db="EMBL/GenBank/DDBJ databases">
        <title>Degradation of tert-butanol by M. austroafricanum TBA100.</title>
        <authorList>
            <person name="Helbich S."/>
            <person name="Vainshtein Y."/>
        </authorList>
    </citation>
    <scope>NUCLEOTIDE SEQUENCE</scope>
    <source>
        <strain evidence="1">TBA100</strain>
    </source>
</reference>
<proteinExistence type="predicted"/>
<protein>
    <submittedName>
        <fullName evidence="1">Diol dehydratase small subunit</fullName>
    </submittedName>
</protein>
<accession>A0ABT8HFD9</accession>
<keyword evidence="2" id="KW-1185">Reference proteome</keyword>
<sequence>MAMSEISAASRENITVGNAVDGKLGLGDLRMDPATLAHQAAVAEAGGNPQLAENFRRAAELATIDDEQVMALYEALRPHRSTAAELEELRASLIAGGAPRCAALVEQAAAVYARRGLLR</sequence>
<dbReference type="Gene3D" id="1.10.1510.20">
    <property type="entry name" value="Propanediol/glycerol dehydratase, small subunit"/>
    <property type="match status" value="1"/>
</dbReference>
<gene>
    <name evidence="1" type="ORF">QYF68_16865</name>
</gene>
<dbReference type="EMBL" id="JAUHTC010000054">
    <property type="protein sequence ID" value="MDN4519476.1"/>
    <property type="molecule type" value="Genomic_DNA"/>
</dbReference>
<evidence type="ECO:0000313" key="1">
    <source>
        <dbReference type="EMBL" id="MDN4519476.1"/>
    </source>
</evidence>
<dbReference type="Proteomes" id="UP001172687">
    <property type="component" value="Unassembled WGS sequence"/>
</dbReference>
<dbReference type="Pfam" id="PF02287">
    <property type="entry name" value="Dehydratase_SU"/>
    <property type="match status" value="1"/>
</dbReference>
<dbReference type="InterPro" id="IPR003207">
    <property type="entry name" value="Ppandiol/glycerol_DeHydtase_su"/>
</dbReference>
<name>A0ABT8HFD9_MYCAO</name>
<organism evidence="1 2">
    <name type="scientific">Mycolicibacterium austroafricanum</name>
    <name type="common">Mycobacterium austroafricanum</name>
    <dbReference type="NCBI Taxonomy" id="39687"/>
    <lineage>
        <taxon>Bacteria</taxon>
        <taxon>Bacillati</taxon>
        <taxon>Actinomycetota</taxon>
        <taxon>Actinomycetes</taxon>
        <taxon>Mycobacteriales</taxon>
        <taxon>Mycobacteriaceae</taxon>
        <taxon>Mycolicibacterium</taxon>
    </lineage>
</organism>
<comment type="caution">
    <text evidence="1">The sequence shown here is derived from an EMBL/GenBank/DDBJ whole genome shotgun (WGS) entry which is preliminary data.</text>
</comment>
<evidence type="ECO:0000313" key="2">
    <source>
        <dbReference type="Proteomes" id="UP001172687"/>
    </source>
</evidence>
<dbReference type="RefSeq" id="WP_301161491.1">
    <property type="nucleotide sequence ID" value="NZ_JAUHTC010000054.1"/>
</dbReference>